<dbReference type="AlphaFoldDB" id="A0AAI8YJ90"/>
<sequence>MDKKSSVEPDQARAVEPAPSRSPGEKSPASTRDLDDAYELYRQQDAQDLDPQEARQVLRRIDWHLLPLLMGTYMLQYLDKSSINFASVFGLQKGTHLQGQEWYVSRNVIVCPGTAGYILETWTKSTNMTPFHTIDSWLSSIFYIGYLVAQPLAGFLLQRLPVGKFIGSTALGNLVWGMLTITTPACTNFAGIAANRFLLGCFEAVVNPGFVLVLSMWYRQDEQPMRMVTYYCMNGVAGIFGGLLGYAIGHITSGLQPWQYIFIIFGSISLAWGIVFLIFMPDLPTTARYLNGRQRIVAVERVTMNRQGVKNHHYKAYQLRQCLLDPKTWILFIMSVAAQIPNAAQSTFTSIILETFGFDVLQAQYMQIPGNVIQIGSLLASGWISSRFPNMRCAVMLVSNLICVGAGAALVGSPPGPDGTDNKWGRLVALWLCSFTSVGFSMSLTMVSSNVAGYTKKQVTGAILFIGYCVGNVRVNALWRFRILIGYTAKTVMVIVLYMYMWSVNKKRDREASITGSHLTEEQEKEAIEKGMLDMTELDNKGFRYVL</sequence>
<name>A0AAI8YJ90_9PEZI</name>
<accession>A0AAI8YJ90</accession>
<feature type="transmembrane region" description="Helical" evidence="7">
    <location>
        <begin position="393"/>
        <end position="412"/>
    </location>
</feature>
<evidence type="ECO:0000256" key="5">
    <source>
        <dbReference type="ARBA" id="ARBA00023136"/>
    </source>
</evidence>
<evidence type="ECO:0000256" key="7">
    <source>
        <dbReference type="SAM" id="Phobius"/>
    </source>
</evidence>
<evidence type="ECO:0000313" key="8">
    <source>
        <dbReference type="EMBL" id="CAJ2506795.1"/>
    </source>
</evidence>
<feature type="transmembrane region" description="Helical" evidence="7">
    <location>
        <begin position="424"/>
        <end position="447"/>
    </location>
</feature>
<dbReference type="InterPro" id="IPR036259">
    <property type="entry name" value="MFS_trans_sf"/>
</dbReference>
<evidence type="ECO:0000256" key="3">
    <source>
        <dbReference type="ARBA" id="ARBA00022692"/>
    </source>
</evidence>
<feature type="transmembrane region" description="Helical" evidence="7">
    <location>
        <begin position="169"/>
        <end position="191"/>
    </location>
</feature>
<dbReference type="SUPFAM" id="SSF103473">
    <property type="entry name" value="MFS general substrate transporter"/>
    <property type="match status" value="1"/>
</dbReference>
<keyword evidence="9" id="KW-1185">Reference proteome</keyword>
<dbReference type="Gene3D" id="1.20.1250.20">
    <property type="entry name" value="MFS general substrate transporter like domains"/>
    <property type="match status" value="2"/>
</dbReference>
<dbReference type="PANTHER" id="PTHR43791">
    <property type="entry name" value="PERMEASE-RELATED"/>
    <property type="match status" value="1"/>
</dbReference>
<keyword evidence="3 7" id="KW-0812">Transmembrane</keyword>
<evidence type="ECO:0000313" key="9">
    <source>
        <dbReference type="Proteomes" id="UP001295740"/>
    </source>
</evidence>
<feature type="region of interest" description="Disordered" evidence="6">
    <location>
        <begin position="1"/>
        <end position="36"/>
    </location>
</feature>
<evidence type="ECO:0000256" key="1">
    <source>
        <dbReference type="ARBA" id="ARBA00004141"/>
    </source>
</evidence>
<gene>
    <name evidence="8" type="ORF">KHLLAP_LOCUS7263</name>
</gene>
<evidence type="ECO:0000256" key="6">
    <source>
        <dbReference type="SAM" id="MobiDB-lite"/>
    </source>
</evidence>
<dbReference type="Proteomes" id="UP001295740">
    <property type="component" value="Unassembled WGS sequence"/>
</dbReference>
<dbReference type="PANTHER" id="PTHR43791:SF70">
    <property type="entry name" value="MAJOR FACILITATOR SUPERFAMILY (MFS) PROFILE DOMAIN-CONTAINING PROTEIN"/>
    <property type="match status" value="1"/>
</dbReference>
<organism evidence="8 9">
    <name type="scientific">Anthostomella pinea</name>
    <dbReference type="NCBI Taxonomy" id="933095"/>
    <lineage>
        <taxon>Eukaryota</taxon>
        <taxon>Fungi</taxon>
        <taxon>Dikarya</taxon>
        <taxon>Ascomycota</taxon>
        <taxon>Pezizomycotina</taxon>
        <taxon>Sordariomycetes</taxon>
        <taxon>Xylariomycetidae</taxon>
        <taxon>Xylariales</taxon>
        <taxon>Xylariaceae</taxon>
        <taxon>Anthostomella</taxon>
    </lineage>
</organism>
<feature type="compositionally biased region" description="Basic and acidic residues" evidence="6">
    <location>
        <begin position="1"/>
        <end position="13"/>
    </location>
</feature>
<feature type="transmembrane region" description="Helical" evidence="7">
    <location>
        <begin position="459"/>
        <end position="475"/>
    </location>
</feature>
<keyword evidence="4 7" id="KW-1133">Transmembrane helix</keyword>
<proteinExistence type="predicted"/>
<feature type="transmembrane region" description="Helical" evidence="7">
    <location>
        <begin position="481"/>
        <end position="500"/>
    </location>
</feature>
<keyword evidence="2" id="KW-0813">Transport</keyword>
<feature type="transmembrane region" description="Helical" evidence="7">
    <location>
        <begin position="197"/>
        <end position="218"/>
    </location>
</feature>
<reference evidence="8" key="1">
    <citation type="submission" date="2023-10" db="EMBL/GenBank/DDBJ databases">
        <authorList>
            <person name="Hackl T."/>
        </authorList>
    </citation>
    <scope>NUCLEOTIDE SEQUENCE</scope>
</reference>
<keyword evidence="5 7" id="KW-0472">Membrane</keyword>
<dbReference type="InterPro" id="IPR011701">
    <property type="entry name" value="MFS"/>
</dbReference>
<feature type="transmembrane region" description="Helical" evidence="7">
    <location>
        <begin position="260"/>
        <end position="280"/>
    </location>
</feature>
<protein>
    <submittedName>
        <fullName evidence="8">Uu.00g079810.m01.CDS01</fullName>
    </submittedName>
</protein>
<evidence type="ECO:0000256" key="4">
    <source>
        <dbReference type="ARBA" id="ARBA00022989"/>
    </source>
</evidence>
<comment type="caution">
    <text evidence="8">The sequence shown here is derived from an EMBL/GenBank/DDBJ whole genome shotgun (WGS) entry which is preliminary data.</text>
</comment>
<evidence type="ECO:0000256" key="2">
    <source>
        <dbReference type="ARBA" id="ARBA00022448"/>
    </source>
</evidence>
<dbReference type="GO" id="GO:0022857">
    <property type="term" value="F:transmembrane transporter activity"/>
    <property type="evidence" value="ECO:0007669"/>
    <property type="project" value="InterPro"/>
</dbReference>
<comment type="subcellular location">
    <subcellularLocation>
        <location evidence="1">Membrane</location>
        <topology evidence="1">Multi-pass membrane protein</topology>
    </subcellularLocation>
</comment>
<dbReference type="EMBL" id="CAUWAG010000010">
    <property type="protein sequence ID" value="CAJ2506795.1"/>
    <property type="molecule type" value="Genomic_DNA"/>
</dbReference>
<dbReference type="Pfam" id="PF07690">
    <property type="entry name" value="MFS_1"/>
    <property type="match status" value="1"/>
</dbReference>
<feature type="transmembrane region" description="Helical" evidence="7">
    <location>
        <begin position="137"/>
        <end position="157"/>
    </location>
</feature>
<feature type="transmembrane region" description="Helical" evidence="7">
    <location>
        <begin position="230"/>
        <end position="248"/>
    </location>
</feature>
<dbReference type="GO" id="GO:0016020">
    <property type="term" value="C:membrane"/>
    <property type="evidence" value="ECO:0007669"/>
    <property type="project" value="UniProtKB-SubCell"/>
</dbReference>